<reference evidence="11" key="2">
    <citation type="submission" date="2023-01" db="EMBL/GenBank/DDBJ databases">
        <title>Draft genome sequence of Agaribacter marinus strain NBRC 110023.</title>
        <authorList>
            <person name="Sun Q."/>
            <person name="Mori K."/>
        </authorList>
    </citation>
    <scope>NUCLEOTIDE SEQUENCE</scope>
    <source>
        <strain evidence="11">NBRC 110023</strain>
    </source>
</reference>
<evidence type="ECO:0000256" key="4">
    <source>
        <dbReference type="ARBA" id="ARBA00022692"/>
    </source>
</evidence>
<comment type="subunit">
    <text evidence="7">Homoheptamer.</text>
</comment>
<evidence type="ECO:0000256" key="1">
    <source>
        <dbReference type="ARBA" id="ARBA00004651"/>
    </source>
</evidence>
<evidence type="ECO:0000256" key="5">
    <source>
        <dbReference type="ARBA" id="ARBA00022989"/>
    </source>
</evidence>
<dbReference type="InterPro" id="IPR006686">
    <property type="entry name" value="MscS_channel_CS"/>
</dbReference>
<keyword evidence="7" id="KW-0813">Transport</keyword>
<evidence type="ECO:0000256" key="6">
    <source>
        <dbReference type="ARBA" id="ARBA00023136"/>
    </source>
</evidence>
<keyword evidence="12" id="KW-1185">Reference proteome</keyword>
<keyword evidence="6 7" id="KW-0472">Membrane</keyword>
<feature type="transmembrane region" description="Helical" evidence="7">
    <location>
        <begin position="20"/>
        <end position="38"/>
    </location>
</feature>
<keyword evidence="5 7" id="KW-1133">Transmembrane helix</keyword>
<dbReference type="EMBL" id="BSOT01000001">
    <property type="protein sequence ID" value="GLR69150.1"/>
    <property type="molecule type" value="Genomic_DNA"/>
</dbReference>
<dbReference type="InterPro" id="IPR006685">
    <property type="entry name" value="MscS_channel_2nd"/>
</dbReference>
<keyword evidence="4 7" id="KW-0812">Transmembrane</keyword>
<dbReference type="InterPro" id="IPR049142">
    <property type="entry name" value="MS_channel_1st"/>
</dbReference>
<protein>
    <recommendedName>
        <fullName evidence="7">Small-conductance mechanosensitive channel</fullName>
    </recommendedName>
</protein>
<name>A0AA37SW17_9ALTE</name>
<evidence type="ECO:0000313" key="12">
    <source>
        <dbReference type="Proteomes" id="UP001156601"/>
    </source>
</evidence>
<dbReference type="Pfam" id="PF21082">
    <property type="entry name" value="MS_channel_3rd"/>
    <property type="match status" value="1"/>
</dbReference>
<dbReference type="InterPro" id="IPR049278">
    <property type="entry name" value="MS_channel_C"/>
</dbReference>
<evidence type="ECO:0000256" key="2">
    <source>
        <dbReference type="ARBA" id="ARBA00008017"/>
    </source>
</evidence>
<dbReference type="Gene3D" id="3.30.70.100">
    <property type="match status" value="1"/>
</dbReference>
<dbReference type="AlphaFoldDB" id="A0AA37SW17"/>
<evidence type="ECO:0000259" key="9">
    <source>
        <dbReference type="Pfam" id="PF21082"/>
    </source>
</evidence>
<organism evidence="11 12">
    <name type="scientific">Agaribacter marinus</name>
    <dbReference type="NCBI Taxonomy" id="1431249"/>
    <lineage>
        <taxon>Bacteria</taxon>
        <taxon>Pseudomonadati</taxon>
        <taxon>Pseudomonadota</taxon>
        <taxon>Gammaproteobacteria</taxon>
        <taxon>Alteromonadales</taxon>
        <taxon>Alteromonadaceae</taxon>
        <taxon>Agaribacter</taxon>
    </lineage>
</organism>
<feature type="domain" description="Mechanosensitive ion channel transmembrane helices 2/3" evidence="10">
    <location>
        <begin position="67"/>
        <end position="104"/>
    </location>
</feature>
<keyword evidence="3" id="KW-1003">Cell membrane</keyword>
<dbReference type="PROSITE" id="PS01246">
    <property type="entry name" value="UPF0003"/>
    <property type="match status" value="1"/>
</dbReference>
<dbReference type="RefSeq" id="WP_284215474.1">
    <property type="nucleotide sequence ID" value="NZ_BSOT01000001.1"/>
</dbReference>
<keyword evidence="7" id="KW-0406">Ion transport</keyword>
<comment type="subcellular location">
    <subcellularLocation>
        <location evidence="7">Cell inner membrane</location>
        <topology evidence="7">Multi-pass membrane protein</topology>
    </subcellularLocation>
    <subcellularLocation>
        <location evidence="1">Cell membrane</location>
        <topology evidence="1">Multi-pass membrane protein</topology>
    </subcellularLocation>
</comment>
<dbReference type="InterPro" id="IPR011066">
    <property type="entry name" value="MscS_channel_C_sf"/>
</dbReference>
<proteinExistence type="inferred from homology"/>
<dbReference type="Pfam" id="PF00924">
    <property type="entry name" value="MS_channel_2nd"/>
    <property type="match status" value="1"/>
</dbReference>
<dbReference type="SUPFAM" id="SSF82861">
    <property type="entry name" value="Mechanosensitive channel protein MscS (YggB), transmembrane region"/>
    <property type="match status" value="1"/>
</dbReference>
<evidence type="ECO:0000259" key="8">
    <source>
        <dbReference type="Pfam" id="PF00924"/>
    </source>
</evidence>
<feature type="domain" description="Mechanosensitive ion channel MscS C-terminal" evidence="9">
    <location>
        <begin position="178"/>
        <end position="257"/>
    </location>
</feature>
<accession>A0AA37SW17</accession>
<dbReference type="GO" id="GO:0005886">
    <property type="term" value="C:plasma membrane"/>
    <property type="evidence" value="ECO:0007669"/>
    <property type="project" value="UniProtKB-SubCell"/>
</dbReference>
<comment type="caution">
    <text evidence="11">The sequence shown here is derived from an EMBL/GenBank/DDBJ whole genome shotgun (WGS) entry which is preliminary data.</text>
</comment>
<dbReference type="InterPro" id="IPR023408">
    <property type="entry name" value="MscS_beta-dom_sf"/>
</dbReference>
<reference evidence="11" key="1">
    <citation type="journal article" date="2014" name="Int. J. Syst. Evol. Microbiol.">
        <title>Complete genome sequence of Corynebacterium casei LMG S-19264T (=DSM 44701T), isolated from a smear-ripened cheese.</title>
        <authorList>
            <consortium name="US DOE Joint Genome Institute (JGI-PGF)"/>
            <person name="Walter F."/>
            <person name="Albersmeier A."/>
            <person name="Kalinowski J."/>
            <person name="Ruckert C."/>
        </authorList>
    </citation>
    <scope>NUCLEOTIDE SEQUENCE</scope>
    <source>
        <strain evidence="11">NBRC 110023</strain>
    </source>
</reference>
<comment type="function">
    <text evidence="7">Mechanosensitive channel that participates in the regulation of osmotic pressure changes within the cell, opening in response to stretch forces in the membrane lipid bilayer, without the need for other proteins. Contributes to normal resistance to hypoosmotic shock. Forms an ion channel of 1.0 nanosiemens conductance with a slight preference for anions.</text>
</comment>
<dbReference type="PANTHER" id="PTHR30221:SF1">
    <property type="entry name" value="SMALL-CONDUCTANCE MECHANOSENSITIVE CHANNEL"/>
    <property type="match status" value="1"/>
</dbReference>
<dbReference type="SUPFAM" id="SSF50182">
    <property type="entry name" value="Sm-like ribonucleoproteins"/>
    <property type="match status" value="1"/>
</dbReference>
<feature type="domain" description="Mechanosensitive ion channel MscS" evidence="8">
    <location>
        <begin position="106"/>
        <end position="172"/>
    </location>
</feature>
<dbReference type="InterPro" id="IPR011014">
    <property type="entry name" value="MscS_channel_TM-2"/>
</dbReference>
<dbReference type="Gene3D" id="1.10.287.1260">
    <property type="match status" value="1"/>
</dbReference>
<dbReference type="PANTHER" id="PTHR30221">
    <property type="entry name" value="SMALL-CONDUCTANCE MECHANOSENSITIVE CHANNEL"/>
    <property type="match status" value="1"/>
</dbReference>
<comment type="similarity">
    <text evidence="2 7">Belongs to the MscS (TC 1.A.23) family.</text>
</comment>
<feature type="transmembrane region" description="Helical" evidence="7">
    <location>
        <begin position="89"/>
        <end position="119"/>
    </location>
</feature>
<keyword evidence="7" id="KW-0997">Cell inner membrane</keyword>
<dbReference type="Pfam" id="PF21088">
    <property type="entry name" value="MS_channel_1st"/>
    <property type="match status" value="1"/>
</dbReference>
<evidence type="ECO:0000256" key="7">
    <source>
        <dbReference type="RuleBase" id="RU369025"/>
    </source>
</evidence>
<evidence type="ECO:0000256" key="3">
    <source>
        <dbReference type="ARBA" id="ARBA00022475"/>
    </source>
</evidence>
<dbReference type="Gene3D" id="2.30.30.60">
    <property type="match status" value="1"/>
</dbReference>
<dbReference type="InterPro" id="IPR045275">
    <property type="entry name" value="MscS_archaea/bacteria_type"/>
</dbReference>
<dbReference type="SUPFAM" id="SSF82689">
    <property type="entry name" value="Mechanosensitive channel protein MscS (YggB), C-terminal domain"/>
    <property type="match status" value="1"/>
</dbReference>
<sequence length="274" mass="29739">MFEDVEKYSEQILQYAVEYGGQALMALLVLIVGLWVIARISKVAGAAFAKGLKDDTLTTFLTGAIEILLKVLLVISVASMVGIETTSFIAVLGAAGLAVGMALQGSLSNFAGGVMLLIFRPIRVGDYVEAQGESGTVIEMGIFVTVLETFDKRIIIIPNGPLSNGNLTNYTKSPTRAVEVTFGISYDDDMKAARDALLALLNSDERVLKEEGNVVAVSELGDSSVNIFYRAFVKTDDYWAYYFDIHEQGKLALEKAGCTIPFPQRDVHLYSEQA</sequence>
<gene>
    <name evidence="11" type="ORF">GCM10007852_00580</name>
</gene>
<feature type="transmembrane region" description="Helical" evidence="7">
    <location>
        <begin position="59"/>
        <end position="83"/>
    </location>
</feature>
<comment type="caution">
    <text evidence="7">Lacks conserved residue(s) required for the propagation of feature annotation.</text>
</comment>
<evidence type="ECO:0000313" key="11">
    <source>
        <dbReference type="EMBL" id="GLR69150.1"/>
    </source>
</evidence>
<dbReference type="Proteomes" id="UP001156601">
    <property type="component" value="Unassembled WGS sequence"/>
</dbReference>
<evidence type="ECO:0000259" key="10">
    <source>
        <dbReference type="Pfam" id="PF21088"/>
    </source>
</evidence>
<keyword evidence="7" id="KW-0407">Ion channel</keyword>
<dbReference type="InterPro" id="IPR010920">
    <property type="entry name" value="LSM_dom_sf"/>
</dbReference>
<dbReference type="GO" id="GO:0008381">
    <property type="term" value="F:mechanosensitive monoatomic ion channel activity"/>
    <property type="evidence" value="ECO:0007669"/>
    <property type="project" value="InterPro"/>
</dbReference>